<keyword evidence="2" id="KW-0472">Membrane</keyword>
<sequence>MSLPSVDDARAWIAARSARAIAIRVVAVVTVLALAGGLAFYAYFGVFAHHAPEEVRESVRADGNVTVTEAYGGFVVSDADPEVERLGVVFYPGGRVAPDAYLPTAGAIAERANATVVVPKMRVNLAVFSIGRADAVLAGERNVSQWVVGGHSLGGAMACRYAGGHPDAVDGLLLVGAYCDQPVRETPALAVVGTRDSVLDREQFADSRGNLPADATVERIEGMNHSQAGRYGGQSGDRPARIGTDAAHRRLAAVVADWLCGEFDHCAAGATPDGPATATSAVDAGSAPLGPDR</sequence>
<dbReference type="Pfam" id="PF12695">
    <property type="entry name" value="Abhydrolase_5"/>
    <property type="match status" value="1"/>
</dbReference>
<feature type="transmembrane region" description="Helical" evidence="2">
    <location>
        <begin position="21"/>
        <end position="44"/>
    </location>
</feature>
<protein>
    <recommendedName>
        <fullName evidence="3">Alpha/beta hydrolase fold-5 domain-containing protein</fullName>
    </recommendedName>
</protein>
<dbReference type="SUPFAM" id="SSF53474">
    <property type="entry name" value="alpha/beta-Hydrolases"/>
    <property type="match status" value="1"/>
</dbReference>
<evidence type="ECO:0000313" key="5">
    <source>
        <dbReference type="Proteomes" id="UP000011626"/>
    </source>
</evidence>
<dbReference type="Proteomes" id="UP000011626">
    <property type="component" value="Unassembled WGS sequence"/>
</dbReference>
<comment type="caution">
    <text evidence="4">The sequence shown here is derived from an EMBL/GenBank/DDBJ whole genome shotgun (WGS) entry which is preliminary data.</text>
</comment>
<dbReference type="EMBL" id="AOIU01000003">
    <property type="protein sequence ID" value="ELZ30561.1"/>
    <property type="molecule type" value="Genomic_DNA"/>
</dbReference>
<accession>M0D506</accession>
<dbReference type="Gene3D" id="3.40.50.1820">
    <property type="entry name" value="alpha/beta hydrolase"/>
    <property type="match status" value="1"/>
</dbReference>
<dbReference type="eggNOG" id="arCOG01648">
    <property type="taxonomic scope" value="Archaea"/>
</dbReference>
<keyword evidence="5" id="KW-1185">Reference proteome</keyword>
<name>M0D506_9EURY</name>
<dbReference type="STRING" id="797114.C475_00415"/>
<feature type="region of interest" description="Disordered" evidence="1">
    <location>
        <begin position="271"/>
        <end position="293"/>
    </location>
</feature>
<evidence type="ECO:0000256" key="2">
    <source>
        <dbReference type="SAM" id="Phobius"/>
    </source>
</evidence>
<evidence type="ECO:0000313" key="4">
    <source>
        <dbReference type="EMBL" id="ELZ30561.1"/>
    </source>
</evidence>
<reference evidence="4 5" key="1">
    <citation type="journal article" date="2014" name="PLoS Genet.">
        <title>Phylogenetically driven sequencing of extremely halophilic archaea reveals strategies for static and dynamic osmo-response.</title>
        <authorList>
            <person name="Becker E.A."/>
            <person name="Seitzer P.M."/>
            <person name="Tritt A."/>
            <person name="Larsen D."/>
            <person name="Krusor M."/>
            <person name="Yao A.I."/>
            <person name="Wu D."/>
            <person name="Madern D."/>
            <person name="Eisen J.A."/>
            <person name="Darling A.E."/>
            <person name="Facciotti M.T."/>
        </authorList>
    </citation>
    <scope>NUCLEOTIDE SEQUENCE [LARGE SCALE GENOMIC DNA]</scope>
    <source>
        <strain evidence="4 5">2-9-1</strain>
    </source>
</reference>
<evidence type="ECO:0000259" key="3">
    <source>
        <dbReference type="Pfam" id="PF12695"/>
    </source>
</evidence>
<organism evidence="4 5">
    <name type="scientific">Halosimplex carlsbadense 2-9-1</name>
    <dbReference type="NCBI Taxonomy" id="797114"/>
    <lineage>
        <taxon>Archaea</taxon>
        <taxon>Methanobacteriati</taxon>
        <taxon>Methanobacteriota</taxon>
        <taxon>Stenosarchaea group</taxon>
        <taxon>Halobacteria</taxon>
        <taxon>Halobacteriales</taxon>
        <taxon>Haloarculaceae</taxon>
        <taxon>Halosimplex</taxon>
    </lineage>
</organism>
<dbReference type="InterPro" id="IPR029059">
    <property type="entry name" value="AB_hydrolase_5"/>
</dbReference>
<evidence type="ECO:0000256" key="1">
    <source>
        <dbReference type="SAM" id="MobiDB-lite"/>
    </source>
</evidence>
<feature type="domain" description="Alpha/beta hydrolase fold-5" evidence="3">
    <location>
        <begin position="87"/>
        <end position="245"/>
    </location>
</feature>
<keyword evidence="2" id="KW-0812">Transmembrane</keyword>
<dbReference type="InterPro" id="IPR029058">
    <property type="entry name" value="AB_hydrolase_fold"/>
</dbReference>
<dbReference type="AlphaFoldDB" id="M0D506"/>
<gene>
    <name evidence="4" type="ORF">C475_00415</name>
</gene>
<dbReference type="GO" id="GO:0016787">
    <property type="term" value="F:hydrolase activity"/>
    <property type="evidence" value="ECO:0007669"/>
    <property type="project" value="InterPro"/>
</dbReference>
<feature type="compositionally biased region" description="Low complexity" evidence="1">
    <location>
        <begin position="271"/>
        <end position="281"/>
    </location>
</feature>
<proteinExistence type="predicted"/>
<dbReference type="RefSeq" id="WP_006881739.1">
    <property type="nucleotide sequence ID" value="NZ_AOIU01000003.1"/>
</dbReference>
<dbReference type="OrthoDB" id="265131at2157"/>
<keyword evidence="2" id="KW-1133">Transmembrane helix</keyword>